<sequence length="335" mass="36725">MPEATAVHVPHAPDPARLDHLAEEVLKAHGTAALARSPLGDAENVTYRVDTAAGPRLLRLKPPGRLTRSHVASELNWLQALRRDTTLRVPKPIPFPNGELVRHFAVPGAPGLWLGTVLEWVDGEFRPDRLTESDTLQVGRLAASLHAHAETYRLPAGFTRPRLQDDPAFQSWAPLLASRPDLTGPERAAINAALRVAEGALAAASQGAVRTHLLHGDLHQGNYLFAEAAAGAIDFDDCLFGPALYDLAATLAHLSLPDQDGSLAAAFLAGYEDVRPLRSRERELLGAFVTLRHLWMLHWILQRDRQPAFAQWAPEYRAWQLGALMQAALTPRGFY</sequence>
<dbReference type="InterPro" id="IPR002575">
    <property type="entry name" value="Aminoglycoside_PTrfase"/>
</dbReference>
<accession>A0ABV8XQE3</accession>
<evidence type="ECO:0000313" key="4">
    <source>
        <dbReference type="Proteomes" id="UP001595998"/>
    </source>
</evidence>
<keyword evidence="4" id="KW-1185">Reference proteome</keyword>
<dbReference type="PANTHER" id="PTHR21064">
    <property type="entry name" value="AMINOGLYCOSIDE PHOSPHOTRANSFERASE DOMAIN-CONTAINING PROTEIN-RELATED"/>
    <property type="match status" value="1"/>
</dbReference>
<evidence type="ECO:0000256" key="1">
    <source>
        <dbReference type="ARBA" id="ARBA00038240"/>
    </source>
</evidence>
<evidence type="ECO:0000259" key="2">
    <source>
        <dbReference type="Pfam" id="PF01636"/>
    </source>
</evidence>
<dbReference type="Gene3D" id="3.30.200.70">
    <property type="match status" value="1"/>
</dbReference>
<comment type="caution">
    <text evidence="3">The sequence shown here is derived from an EMBL/GenBank/DDBJ whole genome shotgun (WGS) entry which is preliminary data.</text>
</comment>
<gene>
    <name evidence="3" type="ORF">ACFOZ9_12895</name>
</gene>
<dbReference type="Gene3D" id="1.20.1270.170">
    <property type="match status" value="1"/>
</dbReference>
<name>A0ABV8XQE3_9DEIO</name>
<protein>
    <submittedName>
        <fullName evidence="3">Phosphotransferase enzyme family protein</fullName>
    </submittedName>
</protein>
<dbReference type="EMBL" id="JBHSEH010000016">
    <property type="protein sequence ID" value="MFC4427109.1"/>
    <property type="molecule type" value="Genomic_DNA"/>
</dbReference>
<comment type="similarity">
    <text evidence="1">Belongs to the pseudomonas-type ThrB family.</text>
</comment>
<proteinExistence type="inferred from homology"/>
<dbReference type="SUPFAM" id="SSF56112">
    <property type="entry name" value="Protein kinase-like (PK-like)"/>
    <property type="match status" value="1"/>
</dbReference>
<dbReference type="InterPro" id="IPR050249">
    <property type="entry name" value="Pseudomonas-type_ThrB"/>
</dbReference>
<reference evidence="4" key="1">
    <citation type="journal article" date="2019" name="Int. J. Syst. Evol. Microbiol.">
        <title>The Global Catalogue of Microorganisms (GCM) 10K type strain sequencing project: providing services to taxonomists for standard genome sequencing and annotation.</title>
        <authorList>
            <consortium name="The Broad Institute Genomics Platform"/>
            <consortium name="The Broad Institute Genome Sequencing Center for Infectious Disease"/>
            <person name="Wu L."/>
            <person name="Ma J."/>
        </authorList>
    </citation>
    <scope>NUCLEOTIDE SEQUENCE [LARGE SCALE GENOMIC DNA]</scope>
    <source>
        <strain evidence="4">CCUG 56029</strain>
    </source>
</reference>
<evidence type="ECO:0000313" key="3">
    <source>
        <dbReference type="EMBL" id="MFC4427109.1"/>
    </source>
</evidence>
<dbReference type="InterPro" id="IPR011009">
    <property type="entry name" value="Kinase-like_dom_sf"/>
</dbReference>
<dbReference type="RefSeq" id="WP_380040267.1">
    <property type="nucleotide sequence ID" value="NZ_JBHSEH010000016.1"/>
</dbReference>
<dbReference type="Proteomes" id="UP001595998">
    <property type="component" value="Unassembled WGS sequence"/>
</dbReference>
<feature type="domain" description="Aminoglycoside phosphotransferase" evidence="2">
    <location>
        <begin position="39"/>
        <end position="282"/>
    </location>
</feature>
<dbReference type="PANTHER" id="PTHR21064:SF6">
    <property type="entry name" value="AMINOGLYCOSIDE PHOSPHOTRANSFERASE DOMAIN-CONTAINING PROTEIN"/>
    <property type="match status" value="1"/>
</dbReference>
<organism evidence="3 4">
    <name type="scientific">Deinococcus navajonensis</name>
    <dbReference type="NCBI Taxonomy" id="309884"/>
    <lineage>
        <taxon>Bacteria</taxon>
        <taxon>Thermotogati</taxon>
        <taxon>Deinococcota</taxon>
        <taxon>Deinococci</taxon>
        <taxon>Deinococcales</taxon>
        <taxon>Deinococcaceae</taxon>
        <taxon>Deinococcus</taxon>
    </lineage>
</organism>
<dbReference type="Pfam" id="PF01636">
    <property type="entry name" value="APH"/>
    <property type="match status" value="1"/>
</dbReference>
<dbReference type="Gene3D" id="1.10.510.10">
    <property type="entry name" value="Transferase(Phosphotransferase) domain 1"/>
    <property type="match status" value="1"/>
</dbReference>